<proteinExistence type="predicted"/>
<reference evidence="3" key="1">
    <citation type="submission" date="2022-11" db="UniProtKB">
        <authorList>
            <consortium name="WormBaseParasite"/>
        </authorList>
    </citation>
    <scope>IDENTIFICATION</scope>
</reference>
<protein>
    <submittedName>
        <fullName evidence="3">Uncharacterized protein</fullName>
    </submittedName>
</protein>
<accession>A0A915JUA7</accession>
<organism evidence="2 3">
    <name type="scientific">Romanomermis culicivorax</name>
    <name type="common">Nematode worm</name>
    <dbReference type="NCBI Taxonomy" id="13658"/>
    <lineage>
        <taxon>Eukaryota</taxon>
        <taxon>Metazoa</taxon>
        <taxon>Ecdysozoa</taxon>
        <taxon>Nematoda</taxon>
        <taxon>Enoplea</taxon>
        <taxon>Dorylaimia</taxon>
        <taxon>Mermithida</taxon>
        <taxon>Mermithoidea</taxon>
        <taxon>Mermithidae</taxon>
        <taxon>Romanomermis</taxon>
    </lineage>
</organism>
<evidence type="ECO:0000313" key="2">
    <source>
        <dbReference type="Proteomes" id="UP000887565"/>
    </source>
</evidence>
<name>A0A915JUA7_ROMCU</name>
<evidence type="ECO:0000313" key="3">
    <source>
        <dbReference type="WBParaSite" id="nRc.2.0.1.t29935-RA"/>
    </source>
</evidence>
<keyword evidence="2" id="KW-1185">Reference proteome</keyword>
<feature type="region of interest" description="Disordered" evidence="1">
    <location>
        <begin position="1"/>
        <end position="22"/>
    </location>
</feature>
<dbReference type="Proteomes" id="UP000887565">
    <property type="component" value="Unplaced"/>
</dbReference>
<dbReference type="WBParaSite" id="nRc.2.0.1.t29935-RA">
    <property type="protein sequence ID" value="nRc.2.0.1.t29935-RA"/>
    <property type="gene ID" value="nRc.2.0.1.g29935"/>
</dbReference>
<sequence length="51" mass="5792">MLLDDAQKTLQHNKNGRLGPTGNLNLFSQLAPRIQILQANPNFNESKLECW</sequence>
<evidence type="ECO:0000256" key="1">
    <source>
        <dbReference type="SAM" id="MobiDB-lite"/>
    </source>
</evidence>
<dbReference type="AlphaFoldDB" id="A0A915JUA7"/>